<proteinExistence type="predicted"/>
<gene>
    <name evidence="1" type="ORF">AsFPU1_4189</name>
</gene>
<sequence>MNTKLLDSLVQIIHSLSQEEQKILQQKLLINSSEVEEINLEKLTALENDPFVGMWQEREDLEDSSQWVRHLRKQEWIN</sequence>
<reference evidence="2" key="1">
    <citation type="submission" date="2017-05" db="EMBL/GenBank/DDBJ databases">
        <title>Physiological properties and genetic analysis related to exopolysaccharide production of fresh-water unicellular cyanobacterium Aphanothece sacrum, Suizenji Nori, that has been cultured as a food source in Japan.</title>
        <authorList>
            <person name="Kanesaki Y."/>
            <person name="Yoshikawa S."/>
            <person name="Ohki K."/>
        </authorList>
    </citation>
    <scope>NUCLEOTIDE SEQUENCE [LARGE SCALE GENOMIC DNA]</scope>
    <source>
        <strain evidence="2">FPU1</strain>
    </source>
</reference>
<organism evidence="1 2">
    <name type="scientific">Aphanothece sacrum FPU1</name>
    <dbReference type="NCBI Taxonomy" id="1920663"/>
    <lineage>
        <taxon>Bacteria</taxon>
        <taxon>Bacillati</taxon>
        <taxon>Cyanobacteriota</taxon>
        <taxon>Cyanophyceae</taxon>
        <taxon>Oscillatoriophycideae</taxon>
        <taxon>Chroococcales</taxon>
        <taxon>Aphanothecaceae</taxon>
        <taxon>Aphanothece</taxon>
    </lineage>
</organism>
<evidence type="ECO:0000313" key="2">
    <source>
        <dbReference type="Proteomes" id="UP000287247"/>
    </source>
</evidence>
<dbReference type="RefSeq" id="WP_125061182.1">
    <property type="nucleotide sequence ID" value="NZ_BDQK01000017.1"/>
</dbReference>
<dbReference type="EMBL" id="BDQK01000017">
    <property type="protein sequence ID" value="GBF82755.1"/>
    <property type="molecule type" value="Genomic_DNA"/>
</dbReference>
<keyword evidence="2" id="KW-1185">Reference proteome</keyword>
<dbReference type="Proteomes" id="UP000287247">
    <property type="component" value="Unassembled WGS sequence"/>
</dbReference>
<protein>
    <submittedName>
        <fullName evidence="1">Uncharacterized protein</fullName>
    </submittedName>
</protein>
<comment type="caution">
    <text evidence="1">The sequence shown here is derived from an EMBL/GenBank/DDBJ whole genome shotgun (WGS) entry which is preliminary data.</text>
</comment>
<dbReference type="AlphaFoldDB" id="A0A401INC4"/>
<accession>A0A401INC4</accession>
<evidence type="ECO:0000313" key="1">
    <source>
        <dbReference type="EMBL" id="GBF82755.1"/>
    </source>
</evidence>
<name>A0A401INC4_APHSA</name>
<dbReference type="OrthoDB" id="467603at2"/>